<organism evidence="1 2">
    <name type="scientific">Maribacter cobaltidurans</name>
    <dbReference type="NCBI Taxonomy" id="1178778"/>
    <lineage>
        <taxon>Bacteria</taxon>
        <taxon>Pseudomonadati</taxon>
        <taxon>Bacteroidota</taxon>
        <taxon>Flavobacteriia</taxon>
        <taxon>Flavobacteriales</taxon>
        <taxon>Flavobacteriaceae</taxon>
        <taxon>Maribacter</taxon>
    </lineage>
</organism>
<evidence type="ECO:0008006" key="3">
    <source>
        <dbReference type="Google" id="ProtNLM"/>
    </source>
</evidence>
<reference evidence="1 2" key="1">
    <citation type="submission" date="2024-01" db="EMBL/GenBank/DDBJ databases">
        <title>Maribacter spp. originated from different algae showed divergent polysaccharides utilization ability.</title>
        <authorList>
            <person name="Wang H."/>
            <person name="Wu Y."/>
        </authorList>
    </citation>
    <scope>NUCLEOTIDE SEQUENCE [LARGE SCALE GENOMIC DNA]</scope>
    <source>
        <strain evidence="1 2">PR1</strain>
    </source>
</reference>
<evidence type="ECO:0000313" key="2">
    <source>
        <dbReference type="Proteomes" id="UP001356308"/>
    </source>
</evidence>
<sequence>MKTPIFIVSMFVIGMVTNGCNSKKENFKQGKSESQEELFLGQKPPGLIPELFAPGMVSTNHLEIEAAVSPNMKEFYFIRQKKGERPKSHLTQYKNGKWEDSEDGRHSSGEVFISTDSNRMYLGNTYKQRTEDGWTAEKSVGEMFDKFPIMRLTASSSNTFFFDERDSIGTIRYAKLVNGKRETPKALGKQINSGIYTAHPFIAPDESYLIWDSEREGGYGGSDLYISFRLDDGSWGPAINMGKAINTEVDDTYGSITSNGKYFFFNSVFLGDSFEESNANIYWVDAKVIETLRPK</sequence>
<comment type="caution">
    <text evidence="1">The sequence shown here is derived from an EMBL/GenBank/DDBJ whole genome shotgun (WGS) entry which is preliminary data.</text>
</comment>
<keyword evidence="2" id="KW-1185">Reference proteome</keyword>
<accession>A0ABU7IS86</accession>
<name>A0ABU7IS86_9FLAO</name>
<dbReference type="InterPro" id="IPR011659">
    <property type="entry name" value="WD40"/>
</dbReference>
<dbReference type="RefSeq" id="WP_272650641.1">
    <property type="nucleotide sequence ID" value="NZ_JAZDDG010000003.1"/>
</dbReference>
<dbReference type="SUPFAM" id="SSF82171">
    <property type="entry name" value="DPP6 N-terminal domain-like"/>
    <property type="match status" value="1"/>
</dbReference>
<dbReference type="EMBL" id="JAZDDG010000003">
    <property type="protein sequence ID" value="MEE1975820.1"/>
    <property type="molecule type" value="Genomic_DNA"/>
</dbReference>
<dbReference type="Proteomes" id="UP001356308">
    <property type="component" value="Unassembled WGS sequence"/>
</dbReference>
<proteinExistence type="predicted"/>
<protein>
    <recommendedName>
        <fullName evidence="3">WD40 repeat protein</fullName>
    </recommendedName>
</protein>
<evidence type="ECO:0000313" key="1">
    <source>
        <dbReference type="EMBL" id="MEE1975820.1"/>
    </source>
</evidence>
<gene>
    <name evidence="1" type="ORF">V1I91_07050</name>
</gene>
<dbReference type="Pfam" id="PF07676">
    <property type="entry name" value="PD40"/>
    <property type="match status" value="1"/>
</dbReference>